<sequence>MSGAFVRVAFVWMLIFLIIQPLLSHIDYLLYVVVKSNANYAAEKAAPDGMLTPSVREQVLANLQAVGIDPSQVVIVSNASSPLKRGEELEIQIEAPRLPMFVYQFTGQELPTTYFAKAYTTSEYIP</sequence>
<protein>
    <submittedName>
        <fullName evidence="1">Uncharacterized protein</fullName>
    </submittedName>
</protein>
<dbReference type="RefSeq" id="WP_199018048.1">
    <property type="nucleotide sequence ID" value="NZ_JAELUP010000009.1"/>
</dbReference>
<evidence type="ECO:0000313" key="2">
    <source>
        <dbReference type="Proteomes" id="UP000640274"/>
    </source>
</evidence>
<evidence type="ECO:0000313" key="1">
    <source>
        <dbReference type="EMBL" id="MBJ6360493.1"/>
    </source>
</evidence>
<gene>
    <name evidence="1" type="ORF">JFN88_04035</name>
</gene>
<reference evidence="1" key="1">
    <citation type="submission" date="2020-12" db="EMBL/GenBank/DDBJ databases">
        <authorList>
            <person name="Huq M.A."/>
        </authorList>
    </citation>
    <scope>NUCLEOTIDE SEQUENCE</scope>
    <source>
        <strain evidence="1">MAHUQ-46</strain>
    </source>
</reference>
<dbReference type="AlphaFoldDB" id="A0A934J534"/>
<organism evidence="1 2">
    <name type="scientific">Paenibacillus roseus</name>
    <dbReference type="NCBI Taxonomy" id="2798579"/>
    <lineage>
        <taxon>Bacteria</taxon>
        <taxon>Bacillati</taxon>
        <taxon>Bacillota</taxon>
        <taxon>Bacilli</taxon>
        <taxon>Bacillales</taxon>
        <taxon>Paenibacillaceae</taxon>
        <taxon>Paenibacillus</taxon>
    </lineage>
</organism>
<comment type="caution">
    <text evidence="1">The sequence shown here is derived from an EMBL/GenBank/DDBJ whole genome shotgun (WGS) entry which is preliminary data.</text>
</comment>
<name>A0A934J534_9BACL</name>
<dbReference type="EMBL" id="JAELUP010000009">
    <property type="protein sequence ID" value="MBJ6360493.1"/>
    <property type="molecule type" value="Genomic_DNA"/>
</dbReference>
<proteinExistence type="predicted"/>
<dbReference type="Proteomes" id="UP000640274">
    <property type="component" value="Unassembled WGS sequence"/>
</dbReference>
<keyword evidence="2" id="KW-1185">Reference proteome</keyword>
<accession>A0A934J534</accession>